<name>A0ABW1ZR32_9DEIO</name>
<keyword evidence="2" id="KW-0472">Membrane</keyword>
<feature type="compositionally biased region" description="Low complexity" evidence="1">
    <location>
        <begin position="195"/>
        <end position="206"/>
    </location>
</feature>
<evidence type="ECO:0000256" key="2">
    <source>
        <dbReference type="SAM" id="Phobius"/>
    </source>
</evidence>
<keyword evidence="4" id="KW-1185">Reference proteome</keyword>
<feature type="region of interest" description="Disordered" evidence="1">
    <location>
        <begin position="358"/>
        <end position="377"/>
    </location>
</feature>
<evidence type="ECO:0000256" key="1">
    <source>
        <dbReference type="SAM" id="MobiDB-lite"/>
    </source>
</evidence>
<dbReference type="EMBL" id="JBHSWB010000002">
    <property type="protein sequence ID" value="MFC6662939.1"/>
    <property type="molecule type" value="Genomic_DNA"/>
</dbReference>
<feature type="transmembrane region" description="Helical" evidence="2">
    <location>
        <begin position="294"/>
        <end position="325"/>
    </location>
</feature>
<feature type="region of interest" description="Disordered" evidence="1">
    <location>
        <begin position="126"/>
        <end position="206"/>
    </location>
</feature>
<feature type="transmembrane region" description="Helical" evidence="2">
    <location>
        <begin position="32"/>
        <end position="49"/>
    </location>
</feature>
<organism evidence="3 4">
    <name type="scientific">Deinococcus multiflagellatus</name>
    <dbReference type="NCBI Taxonomy" id="1656887"/>
    <lineage>
        <taxon>Bacteria</taxon>
        <taxon>Thermotogati</taxon>
        <taxon>Deinococcota</taxon>
        <taxon>Deinococci</taxon>
        <taxon>Deinococcales</taxon>
        <taxon>Deinococcaceae</taxon>
        <taxon>Deinococcus</taxon>
    </lineage>
</organism>
<accession>A0ABW1ZR32</accession>
<comment type="caution">
    <text evidence="3">The sequence shown here is derived from an EMBL/GenBank/DDBJ whole genome shotgun (WGS) entry which is preliminary data.</text>
</comment>
<evidence type="ECO:0000313" key="4">
    <source>
        <dbReference type="Proteomes" id="UP001596317"/>
    </source>
</evidence>
<proteinExistence type="predicted"/>
<keyword evidence="2" id="KW-0812">Transmembrane</keyword>
<protein>
    <submittedName>
        <fullName evidence="3">Uncharacterized protein</fullName>
    </submittedName>
</protein>
<evidence type="ECO:0000313" key="3">
    <source>
        <dbReference type="EMBL" id="MFC6662939.1"/>
    </source>
</evidence>
<keyword evidence="2" id="KW-1133">Transmembrane helix</keyword>
<dbReference type="Proteomes" id="UP001596317">
    <property type="component" value="Unassembled WGS sequence"/>
</dbReference>
<sequence>MTLIRILVVALIGTVVAALVRSFLPESVRPWGGPLVALLVSLGLSLLWHRRAQRRQAVQAMSDRVAQRLREIQADLHVARTRPGAQGTVIVAALQAERVAVQRQADQVLLGQVRPQAVPGPRPTIAWLPEPVHHTPASAGGQASRATPRGGAAPRTSRPAHTSETSTSTEPFFLPAASLDSVPESVPAPVEDRPSTSTPDTPSSGEVIRVVRAAVTVAAPAATGAAGDGSAVVHAGAVSVHRGAQHGHRGGQPGLGTGVGLAAAVRAAGSACGGPAGPVPDPLSLPRRPGLGRLSLLIVCSFPVPVVPAAALLIFTTSALTVLVFSDDIDRWRKKLSRRVQRWRQGFRWTRPVMGARDRAAAGRHRAAGRWQPGPPK</sequence>
<reference evidence="4" key="1">
    <citation type="journal article" date="2019" name="Int. J. Syst. Evol. Microbiol.">
        <title>The Global Catalogue of Microorganisms (GCM) 10K type strain sequencing project: providing services to taxonomists for standard genome sequencing and annotation.</title>
        <authorList>
            <consortium name="The Broad Institute Genomics Platform"/>
            <consortium name="The Broad Institute Genome Sequencing Center for Infectious Disease"/>
            <person name="Wu L."/>
            <person name="Ma J."/>
        </authorList>
    </citation>
    <scope>NUCLEOTIDE SEQUENCE [LARGE SCALE GENOMIC DNA]</scope>
    <source>
        <strain evidence="4">CCUG 63830</strain>
    </source>
</reference>
<dbReference type="RefSeq" id="WP_380058848.1">
    <property type="nucleotide sequence ID" value="NZ_JBHSWB010000002.1"/>
</dbReference>
<gene>
    <name evidence="3" type="ORF">ACFP90_23125</name>
</gene>